<evidence type="ECO:0000256" key="1">
    <source>
        <dbReference type="SAM" id="MobiDB-lite"/>
    </source>
</evidence>
<dbReference type="EMBL" id="JAZHXJ010000556">
    <property type="protein sequence ID" value="KAL1857514.1"/>
    <property type="molecule type" value="Genomic_DNA"/>
</dbReference>
<dbReference type="Proteomes" id="UP001586593">
    <property type="component" value="Unassembled WGS sequence"/>
</dbReference>
<organism evidence="2 3">
    <name type="scientific">Phialemonium thermophilum</name>
    <dbReference type="NCBI Taxonomy" id="223376"/>
    <lineage>
        <taxon>Eukaryota</taxon>
        <taxon>Fungi</taxon>
        <taxon>Dikarya</taxon>
        <taxon>Ascomycota</taxon>
        <taxon>Pezizomycotina</taxon>
        <taxon>Sordariomycetes</taxon>
        <taxon>Sordariomycetidae</taxon>
        <taxon>Cephalothecales</taxon>
        <taxon>Cephalothecaceae</taxon>
        <taxon>Phialemonium</taxon>
    </lineage>
</organism>
<accession>A0ABR3WBB4</accession>
<comment type="caution">
    <text evidence="2">The sequence shown here is derived from an EMBL/GenBank/DDBJ whole genome shotgun (WGS) entry which is preliminary data.</text>
</comment>
<gene>
    <name evidence="2" type="ORF">VTK73DRAFT_8042</name>
</gene>
<protein>
    <recommendedName>
        <fullName evidence="4">Ribosomal protein L34</fullName>
    </recommendedName>
</protein>
<reference evidence="2 3" key="1">
    <citation type="journal article" date="2024" name="Commun. Biol.">
        <title>Comparative genomic analysis of thermophilic fungi reveals convergent evolutionary adaptations and gene losses.</title>
        <authorList>
            <person name="Steindorff A.S."/>
            <person name="Aguilar-Pontes M.V."/>
            <person name="Robinson A.J."/>
            <person name="Andreopoulos B."/>
            <person name="LaButti K."/>
            <person name="Kuo A."/>
            <person name="Mondo S."/>
            <person name="Riley R."/>
            <person name="Otillar R."/>
            <person name="Haridas S."/>
            <person name="Lipzen A."/>
            <person name="Grimwood J."/>
            <person name="Schmutz J."/>
            <person name="Clum A."/>
            <person name="Reid I.D."/>
            <person name="Moisan M.C."/>
            <person name="Butler G."/>
            <person name="Nguyen T.T.M."/>
            <person name="Dewar K."/>
            <person name="Conant G."/>
            <person name="Drula E."/>
            <person name="Henrissat B."/>
            <person name="Hansel C."/>
            <person name="Singer S."/>
            <person name="Hutchinson M.I."/>
            <person name="de Vries R.P."/>
            <person name="Natvig D.O."/>
            <person name="Powell A.J."/>
            <person name="Tsang A."/>
            <person name="Grigoriev I.V."/>
        </authorList>
    </citation>
    <scope>NUCLEOTIDE SEQUENCE [LARGE SCALE GENOMIC DNA]</scope>
    <source>
        <strain evidence="2 3">ATCC 24622</strain>
    </source>
</reference>
<sequence length="87" mass="10214">MLLLTNQILRHQRRLRCLNPTPLKMVPFNIRDKSELSGVPSYRTHLTSPCFGPTQQVSVPTDHSHRRRTTTERRLAKSGRHRKIKLF</sequence>
<evidence type="ECO:0000313" key="3">
    <source>
        <dbReference type="Proteomes" id="UP001586593"/>
    </source>
</evidence>
<evidence type="ECO:0008006" key="4">
    <source>
        <dbReference type="Google" id="ProtNLM"/>
    </source>
</evidence>
<keyword evidence="3" id="KW-1185">Reference proteome</keyword>
<feature type="region of interest" description="Disordered" evidence="1">
    <location>
        <begin position="50"/>
        <end position="87"/>
    </location>
</feature>
<proteinExistence type="predicted"/>
<evidence type="ECO:0000313" key="2">
    <source>
        <dbReference type="EMBL" id="KAL1857514.1"/>
    </source>
</evidence>
<feature type="compositionally biased region" description="Basic residues" evidence="1">
    <location>
        <begin position="76"/>
        <end position="87"/>
    </location>
</feature>
<name>A0ABR3WBB4_9PEZI</name>